<reference evidence="1" key="1">
    <citation type="submission" date="2021-01" db="EMBL/GenBank/DDBJ databases">
        <authorList>
            <person name="Corre E."/>
            <person name="Pelletier E."/>
            <person name="Niang G."/>
            <person name="Scheremetjew M."/>
            <person name="Finn R."/>
            <person name="Kale V."/>
            <person name="Holt S."/>
            <person name="Cochrane G."/>
            <person name="Meng A."/>
            <person name="Brown T."/>
            <person name="Cohen L."/>
        </authorList>
    </citation>
    <scope>NUCLEOTIDE SEQUENCE</scope>
    <source>
        <strain evidence="1">CCMP127</strain>
    </source>
</reference>
<organism evidence="1">
    <name type="scientific">Amphora coffeiformis</name>
    <dbReference type="NCBI Taxonomy" id="265554"/>
    <lineage>
        <taxon>Eukaryota</taxon>
        <taxon>Sar</taxon>
        <taxon>Stramenopiles</taxon>
        <taxon>Ochrophyta</taxon>
        <taxon>Bacillariophyta</taxon>
        <taxon>Bacillariophyceae</taxon>
        <taxon>Bacillariophycidae</taxon>
        <taxon>Thalassiophysales</taxon>
        <taxon>Catenulaceae</taxon>
        <taxon>Amphora</taxon>
    </lineage>
</organism>
<accession>A0A7S3KYK3</accession>
<dbReference type="AlphaFoldDB" id="A0A7S3KYK3"/>
<dbReference type="EMBL" id="HBIM01001818">
    <property type="protein sequence ID" value="CAE0403383.1"/>
    <property type="molecule type" value="Transcribed_RNA"/>
</dbReference>
<evidence type="ECO:0000313" key="1">
    <source>
        <dbReference type="EMBL" id="CAE0403383.1"/>
    </source>
</evidence>
<sequence>MTMLATQVAGVTLAWVAYSMWNRRSLSKSTFAAMQLLSETRQVDGDTCKAREVARQLPVIKSVPDGWYFVAGDAEARGGPVYYARECVAQFNADESTYGIYAPSHPKSPILSLQQILAKRPSKNHLEENMASRANYMDHTRKCVRASDTDAGTLPFKGTYDWCFRDYVTHEELFGMLASRMCVERVIFLPIKIGQLTVDGNDGKCALDERSLLFGFIPLEMHWRGHVNKKEGAIVWERTFLDIGWNGTVLSKTFDRPSMSERLRQNKWFIRFPKGHETKGDLVFLYREGRGTLIYSRSG</sequence>
<gene>
    <name evidence="1" type="ORF">ACOF00016_LOCUS1591</name>
</gene>
<protein>
    <submittedName>
        <fullName evidence="1">Uncharacterized protein</fullName>
    </submittedName>
</protein>
<proteinExistence type="predicted"/>
<name>A0A7S3KYK3_9STRA</name>